<keyword evidence="2" id="KW-0732">Signal</keyword>
<name>A0A4R6BX67_9STAP</name>
<evidence type="ECO:0000256" key="1">
    <source>
        <dbReference type="SAM" id="MobiDB-lite"/>
    </source>
</evidence>
<proteinExistence type="predicted"/>
<dbReference type="PROSITE" id="PS51257">
    <property type="entry name" value="PROKAR_LIPOPROTEIN"/>
    <property type="match status" value="1"/>
</dbReference>
<dbReference type="Proteomes" id="UP000294843">
    <property type="component" value="Unassembled WGS sequence"/>
</dbReference>
<feature type="signal peptide" evidence="2">
    <location>
        <begin position="1"/>
        <end position="19"/>
    </location>
</feature>
<gene>
    <name evidence="3" type="ORF">ERX55_10045</name>
</gene>
<evidence type="ECO:0000256" key="2">
    <source>
        <dbReference type="SAM" id="SignalP"/>
    </source>
</evidence>
<keyword evidence="4" id="KW-1185">Reference proteome</keyword>
<evidence type="ECO:0000313" key="3">
    <source>
        <dbReference type="EMBL" id="TDM12903.1"/>
    </source>
</evidence>
<dbReference type="AlphaFoldDB" id="A0A4R6BX67"/>
<dbReference type="RefSeq" id="WP_133452447.1">
    <property type="nucleotide sequence ID" value="NZ_SCWF01000014.1"/>
</dbReference>
<accession>A0A4R6BX67</accession>
<protein>
    <submittedName>
        <fullName evidence="3">Uncharacterized protein</fullName>
    </submittedName>
</protein>
<evidence type="ECO:0000313" key="4">
    <source>
        <dbReference type="Proteomes" id="UP000294843"/>
    </source>
</evidence>
<comment type="caution">
    <text evidence="3">The sequence shown here is derived from an EMBL/GenBank/DDBJ whole genome shotgun (WGS) entry which is preliminary data.</text>
</comment>
<dbReference type="EMBL" id="SCWF01000014">
    <property type="protein sequence ID" value="TDM12903.1"/>
    <property type="molecule type" value="Genomic_DNA"/>
</dbReference>
<feature type="region of interest" description="Disordered" evidence="1">
    <location>
        <begin position="299"/>
        <end position="320"/>
    </location>
</feature>
<feature type="chain" id="PRO_5039465618" evidence="2">
    <location>
        <begin position="20"/>
        <end position="320"/>
    </location>
</feature>
<sequence>MKILSSISLLSLTSLVLLTGCNSLSSEKNNVDAELNVEKVSTEEDFKKHVEEDLKGQWICSKPTVSFEFREGGKFIEKEGYVESKVGTYEIVSASKNEIKIEQTFGNEMKTYYITLNSSKESFELKFSSGSEHSITFDKAKNETEFEELLDRKRDSIEETTNKENEFNSDNSFEYDTESIEDSSDIESIEVTENNNLSNEVKTDNNSLEESEEVIDNNIIEVTEEVTDDNLQQHDYSEISNYPAGDERIVERYRYMTPEEREAMIRAEQDVIDASQDYQDALSRQNNYSLDENISIEKYNTINPDEEGYATDDPNFKSNE</sequence>
<reference evidence="3 4" key="1">
    <citation type="submission" date="2019-01" db="EMBL/GenBank/DDBJ databases">
        <title>Draft genome sequences of the type strains of six Macrococcus species.</title>
        <authorList>
            <person name="Mazhar S."/>
            <person name="Altermann E."/>
            <person name="Hill C."/>
            <person name="Mcauliffe O."/>
        </authorList>
    </citation>
    <scope>NUCLEOTIDE SEQUENCE [LARGE SCALE GENOMIC DNA]</scope>
    <source>
        <strain evidence="3 4">ATCC 51825</strain>
    </source>
</reference>
<organism evidence="3 4">
    <name type="scientific">Macrococcus bovicus</name>
    <dbReference type="NCBI Taxonomy" id="69968"/>
    <lineage>
        <taxon>Bacteria</taxon>
        <taxon>Bacillati</taxon>
        <taxon>Bacillota</taxon>
        <taxon>Bacilli</taxon>
        <taxon>Bacillales</taxon>
        <taxon>Staphylococcaceae</taxon>
        <taxon>Macrococcus</taxon>
    </lineage>
</organism>